<sequence>MKITYFEMKNLFENLRCYIATHHYVISLAGLLECGKLDELYLEIYMLITHTSTKYGNETNDEGTSTRCINDNDMYMTVIRDMIAGEITRS</sequence>
<evidence type="ECO:0000313" key="2">
    <source>
        <dbReference type="Proteomes" id="UP000235145"/>
    </source>
</evidence>
<evidence type="ECO:0000313" key="1">
    <source>
        <dbReference type="EMBL" id="KAJ0228067.1"/>
    </source>
</evidence>
<proteinExistence type="predicted"/>
<comment type="caution">
    <text evidence="1">The sequence shown here is derived from an EMBL/GenBank/DDBJ whole genome shotgun (WGS) entry which is preliminary data.</text>
</comment>
<name>A0A9R1WJS7_LACSA</name>
<gene>
    <name evidence="1" type="ORF">LSAT_V11C100034170</name>
</gene>
<dbReference type="AlphaFoldDB" id="A0A9R1WJS7"/>
<dbReference type="EMBL" id="NBSK02000001">
    <property type="protein sequence ID" value="KAJ0228067.1"/>
    <property type="molecule type" value="Genomic_DNA"/>
</dbReference>
<protein>
    <submittedName>
        <fullName evidence="1">Uncharacterized protein</fullName>
    </submittedName>
</protein>
<accession>A0A9R1WJS7</accession>
<dbReference type="Proteomes" id="UP000235145">
    <property type="component" value="Unassembled WGS sequence"/>
</dbReference>
<reference evidence="1 2" key="1">
    <citation type="journal article" date="2017" name="Nat. Commun.">
        <title>Genome assembly with in vitro proximity ligation data and whole-genome triplication in lettuce.</title>
        <authorList>
            <person name="Reyes-Chin-Wo S."/>
            <person name="Wang Z."/>
            <person name="Yang X."/>
            <person name="Kozik A."/>
            <person name="Arikit S."/>
            <person name="Song C."/>
            <person name="Xia L."/>
            <person name="Froenicke L."/>
            <person name="Lavelle D.O."/>
            <person name="Truco M.J."/>
            <person name="Xia R."/>
            <person name="Zhu S."/>
            <person name="Xu C."/>
            <person name="Xu H."/>
            <person name="Xu X."/>
            <person name="Cox K."/>
            <person name="Korf I."/>
            <person name="Meyers B.C."/>
            <person name="Michelmore R.W."/>
        </authorList>
    </citation>
    <scope>NUCLEOTIDE SEQUENCE [LARGE SCALE GENOMIC DNA]</scope>
    <source>
        <strain evidence="2">cv. Salinas</strain>
        <tissue evidence="1">Seedlings</tissue>
    </source>
</reference>
<organism evidence="1 2">
    <name type="scientific">Lactuca sativa</name>
    <name type="common">Garden lettuce</name>
    <dbReference type="NCBI Taxonomy" id="4236"/>
    <lineage>
        <taxon>Eukaryota</taxon>
        <taxon>Viridiplantae</taxon>
        <taxon>Streptophyta</taxon>
        <taxon>Embryophyta</taxon>
        <taxon>Tracheophyta</taxon>
        <taxon>Spermatophyta</taxon>
        <taxon>Magnoliopsida</taxon>
        <taxon>eudicotyledons</taxon>
        <taxon>Gunneridae</taxon>
        <taxon>Pentapetalae</taxon>
        <taxon>asterids</taxon>
        <taxon>campanulids</taxon>
        <taxon>Asterales</taxon>
        <taxon>Asteraceae</taxon>
        <taxon>Cichorioideae</taxon>
        <taxon>Cichorieae</taxon>
        <taxon>Lactucinae</taxon>
        <taxon>Lactuca</taxon>
    </lineage>
</organism>
<keyword evidence="2" id="KW-1185">Reference proteome</keyword>